<sequence>MTHLINKLKTNIYLQYLCCFAITSIFIFAIIPLTGSTLIWNSDGITQHYPALVYWRRMLRHLIINHQWWAQWNWNMGLGQDTIQTLSYYVMGDIFTYPAIFFRESSMVAYYSVMVVVRLFLAGGAFIFCINHIGHRTKNWIILTATFVYLFSGYSAYVAFAHPFFLNPLIITPLLVCALHRALATRKMGTLTIMTAWTLFNNFYLGAITGLGLALYWLILMITKRKWRQWRLNIHLVLSVLGGVFISSLLFIPSLYQLSVATRSSSQLANGMTWYPLSYYLTLPGLAVSNYARPYWVTGGILVIGIMASVWTLRRFRRYLTLNLVLSLGGIILISPILAALMNGGSSPSNRWTFLLMLPIAIAVMHMLEHVTELVRADFIWFTIIAFAILLSLFAGNKFKFTFDLGSVMVLYFTIVSILLMFNMPAHKQLPPKILAITLLCLTGLNGVIMMRDRHTNQFSDKSSTLISSRTAHQLTQTQQAYAQTGSDHDQRSLIDGQLRSYTDKSPADNLPILARTHNINSYWSLQNAAVNSFNQALENNTSNPNDTTNTVDNRALLLRFLGVNRLFLNSDDLLVPAGYEATGTAVNNQQEYTANSTMPLIYQASGVMSTKQFKQLSASQKEAALLTNIVTNHLHANPATKLIKQVQQLKTAVLPTNANQFSVVQHIKVHTPTTDLTPTIVTWNPDKSIKGYELHAQLTNITYRAGTFKQRHKDALDYYIASHNQDIMMAGQETDLRYNPQLYNLNWLRKNAMSYSASTGEFNIGVNYNGISNEFEQTGSNDLSFYTPRSSTTLNLGTIVSTNEDSNSLTLTLPATGSTSFDLSLWAVPTGKSVDQAISKNTAAQNIKLGKNSVTATYTAHHKTILATTIPYSKGWHLVGDHHTLPKINTGFIGIPVSRGHHTIHLVYQSPFLTISILVSGIGLLLFLLILIVQRYYRH</sequence>
<feature type="transmembrane region" description="Helical" evidence="1">
    <location>
        <begin position="140"/>
        <end position="157"/>
    </location>
</feature>
<dbReference type="RefSeq" id="WP_057777545.1">
    <property type="nucleotide sequence ID" value="NZ_AYYY01000006.1"/>
</dbReference>
<reference evidence="2 3" key="1">
    <citation type="journal article" date="2015" name="Genome Announc.">
        <title>Expanding the biotechnology potential of lactobacilli through comparative genomics of 213 strains and associated genera.</title>
        <authorList>
            <person name="Sun Z."/>
            <person name="Harris H.M."/>
            <person name="McCann A."/>
            <person name="Guo C."/>
            <person name="Argimon S."/>
            <person name="Zhang W."/>
            <person name="Yang X."/>
            <person name="Jeffery I.B."/>
            <person name="Cooney J.C."/>
            <person name="Kagawa T.F."/>
            <person name="Liu W."/>
            <person name="Song Y."/>
            <person name="Salvetti E."/>
            <person name="Wrobel A."/>
            <person name="Rasinkangas P."/>
            <person name="Parkhill J."/>
            <person name="Rea M.C."/>
            <person name="O'Sullivan O."/>
            <person name="Ritari J."/>
            <person name="Douillard F.P."/>
            <person name="Paul Ross R."/>
            <person name="Yang R."/>
            <person name="Briner A.E."/>
            <person name="Felis G.E."/>
            <person name="de Vos W.M."/>
            <person name="Barrangou R."/>
            <person name="Klaenhammer T.R."/>
            <person name="Caufield P.W."/>
            <person name="Cui Y."/>
            <person name="Zhang H."/>
            <person name="O'Toole P.W."/>
        </authorList>
    </citation>
    <scope>NUCLEOTIDE SEQUENCE [LARGE SCALE GENOMIC DNA]</scope>
    <source>
        <strain evidence="2 3">DSM 20634</strain>
    </source>
</reference>
<dbReference type="InterPro" id="IPR018580">
    <property type="entry name" value="Uncharacterised_YfhO"/>
</dbReference>
<dbReference type="PANTHER" id="PTHR38454">
    <property type="entry name" value="INTEGRAL MEMBRANE PROTEIN-RELATED"/>
    <property type="match status" value="1"/>
</dbReference>
<feature type="transmembrane region" description="Helical" evidence="1">
    <location>
        <begin position="109"/>
        <end position="134"/>
    </location>
</feature>
<gene>
    <name evidence="2" type="ORF">FC26_GL002474</name>
</gene>
<keyword evidence="1" id="KW-0812">Transmembrane</keyword>
<feature type="transmembrane region" description="Helical" evidence="1">
    <location>
        <begin position="352"/>
        <end position="368"/>
    </location>
</feature>
<feature type="transmembrane region" description="Helical" evidence="1">
    <location>
        <begin position="12"/>
        <end position="33"/>
    </location>
</feature>
<evidence type="ECO:0000313" key="3">
    <source>
        <dbReference type="Proteomes" id="UP000051733"/>
    </source>
</evidence>
<protein>
    <submittedName>
        <fullName evidence="2">Glycosyltransferase</fullName>
    </submittedName>
</protein>
<name>A0A0R2A752_9LACO</name>
<dbReference type="STRING" id="1423813.FC26_GL002474"/>
<keyword evidence="2" id="KW-0808">Transferase</keyword>
<feature type="transmembrane region" description="Helical" evidence="1">
    <location>
        <begin position="234"/>
        <end position="256"/>
    </location>
</feature>
<feature type="transmembrane region" description="Helical" evidence="1">
    <location>
        <begin position="401"/>
        <end position="422"/>
    </location>
</feature>
<dbReference type="AlphaFoldDB" id="A0A0R2A752"/>
<feature type="transmembrane region" description="Helical" evidence="1">
    <location>
        <begin position="203"/>
        <end position="222"/>
    </location>
</feature>
<dbReference type="PATRIC" id="fig|1423813.3.peg.2521"/>
<feature type="transmembrane region" description="Helical" evidence="1">
    <location>
        <begin position="86"/>
        <end position="102"/>
    </location>
</feature>
<feature type="transmembrane region" description="Helical" evidence="1">
    <location>
        <begin position="913"/>
        <end position="934"/>
    </location>
</feature>
<feature type="transmembrane region" description="Helical" evidence="1">
    <location>
        <begin position="164"/>
        <end position="183"/>
    </location>
</feature>
<dbReference type="EMBL" id="AYYY01000006">
    <property type="protein sequence ID" value="KRM62410.1"/>
    <property type="molecule type" value="Genomic_DNA"/>
</dbReference>
<comment type="caution">
    <text evidence="2">The sequence shown here is derived from an EMBL/GenBank/DDBJ whole genome shotgun (WGS) entry which is preliminary data.</text>
</comment>
<evidence type="ECO:0000256" key="1">
    <source>
        <dbReference type="SAM" id="Phobius"/>
    </source>
</evidence>
<keyword evidence="1" id="KW-1133">Transmembrane helix</keyword>
<feature type="transmembrane region" description="Helical" evidence="1">
    <location>
        <begin position="434"/>
        <end position="451"/>
    </location>
</feature>
<evidence type="ECO:0000313" key="2">
    <source>
        <dbReference type="EMBL" id="KRM62410.1"/>
    </source>
</evidence>
<dbReference type="Proteomes" id="UP000051733">
    <property type="component" value="Unassembled WGS sequence"/>
</dbReference>
<dbReference type="OrthoDB" id="9815466at2"/>
<proteinExistence type="predicted"/>
<feature type="transmembrane region" description="Helical" evidence="1">
    <location>
        <begin position="295"/>
        <end position="313"/>
    </location>
</feature>
<keyword evidence="1" id="KW-0472">Membrane</keyword>
<keyword evidence="3" id="KW-1185">Reference proteome</keyword>
<feature type="transmembrane region" description="Helical" evidence="1">
    <location>
        <begin position="375"/>
        <end position="395"/>
    </location>
</feature>
<dbReference type="Pfam" id="PF09586">
    <property type="entry name" value="YfhO"/>
    <property type="match status" value="1"/>
</dbReference>
<dbReference type="PANTHER" id="PTHR38454:SF1">
    <property type="entry name" value="INTEGRAL MEMBRANE PROTEIN"/>
    <property type="match status" value="1"/>
</dbReference>
<feature type="transmembrane region" description="Helical" evidence="1">
    <location>
        <begin position="320"/>
        <end position="340"/>
    </location>
</feature>
<accession>A0A0R2A752</accession>
<organism evidence="2 3">
    <name type="scientific">Paucilactobacillus vaccinostercus DSM 20634</name>
    <dbReference type="NCBI Taxonomy" id="1423813"/>
    <lineage>
        <taxon>Bacteria</taxon>
        <taxon>Bacillati</taxon>
        <taxon>Bacillota</taxon>
        <taxon>Bacilli</taxon>
        <taxon>Lactobacillales</taxon>
        <taxon>Lactobacillaceae</taxon>
        <taxon>Paucilactobacillus</taxon>
    </lineage>
</organism>
<dbReference type="GO" id="GO:0016740">
    <property type="term" value="F:transferase activity"/>
    <property type="evidence" value="ECO:0007669"/>
    <property type="project" value="UniProtKB-KW"/>
</dbReference>